<reference evidence="2 3" key="1">
    <citation type="submission" date="2020-01" db="EMBL/GenBank/DDBJ databases">
        <title>Muriicola jejuensis KCTC 22299.</title>
        <authorList>
            <person name="Wang G."/>
        </authorList>
    </citation>
    <scope>NUCLEOTIDE SEQUENCE [LARGE SCALE GENOMIC DNA]</scope>
    <source>
        <strain evidence="2 3">KCTC 22299</strain>
    </source>
</reference>
<feature type="compositionally biased region" description="Basic residues" evidence="1">
    <location>
        <begin position="328"/>
        <end position="345"/>
    </location>
</feature>
<dbReference type="Pfam" id="PF13557">
    <property type="entry name" value="Phenol_MetA_deg"/>
    <property type="match status" value="1"/>
</dbReference>
<dbReference type="InterPro" id="IPR025737">
    <property type="entry name" value="FApF"/>
</dbReference>
<dbReference type="AlphaFoldDB" id="A0A6P0UEW3"/>
<evidence type="ECO:0000256" key="1">
    <source>
        <dbReference type="SAM" id="MobiDB-lite"/>
    </source>
</evidence>
<evidence type="ECO:0000313" key="3">
    <source>
        <dbReference type="Proteomes" id="UP000468443"/>
    </source>
</evidence>
<dbReference type="Proteomes" id="UP000468443">
    <property type="component" value="Unassembled WGS sequence"/>
</dbReference>
<name>A0A6P0UEW3_9FLAO</name>
<organism evidence="2 3">
    <name type="scientific">Muriicola jejuensis</name>
    <dbReference type="NCBI Taxonomy" id="504488"/>
    <lineage>
        <taxon>Bacteria</taxon>
        <taxon>Pseudomonadati</taxon>
        <taxon>Bacteroidota</taxon>
        <taxon>Flavobacteriia</taxon>
        <taxon>Flavobacteriales</taxon>
        <taxon>Flavobacteriaceae</taxon>
        <taxon>Muriicola</taxon>
    </lineage>
</organism>
<dbReference type="EMBL" id="JAABOP010000003">
    <property type="protein sequence ID" value="NER11162.1"/>
    <property type="molecule type" value="Genomic_DNA"/>
</dbReference>
<keyword evidence="3" id="KW-1185">Reference proteome</keyword>
<protein>
    <submittedName>
        <fullName evidence="2">Transporter</fullName>
    </submittedName>
</protein>
<sequence>MDAARRTNPLLRSLIFLSLALPVLGFSQYTEVINSNRPGLSVSAYAVGKGVFQIESGFLYEQRDHSDLSQESTIMGAELVLRYGFFKEMLEVTYEGTYVQQDITFTAFDLNEKRSDFSRNRLGVKYLLYDPFKNPERSKPNLYSWRANNKFQLRDLVPAVSVYAGATFNLGDNPFYPEDPIVAPRAMVATQSSLGARLVLISNLIYDRIGTDYPEMEYLVSLSHAFKNPKWSVFVENQGIKSDRYSDILLRTGVAHLFSKSFQADLNVGASFKSTPSRMFGSLGFSYRFDFHQDEIISIDDQKAGQNGASIKRNAFKDDSDAALPGISKKKMRKLQRKAKKKKKD</sequence>
<feature type="region of interest" description="Disordered" evidence="1">
    <location>
        <begin position="320"/>
        <end position="345"/>
    </location>
</feature>
<dbReference type="RefSeq" id="WP_163693604.1">
    <property type="nucleotide sequence ID" value="NZ_FXTW01000004.1"/>
</dbReference>
<proteinExistence type="predicted"/>
<comment type="caution">
    <text evidence="2">The sequence shown here is derived from an EMBL/GenBank/DDBJ whole genome shotgun (WGS) entry which is preliminary data.</text>
</comment>
<evidence type="ECO:0000313" key="2">
    <source>
        <dbReference type="EMBL" id="NER11162.1"/>
    </source>
</evidence>
<gene>
    <name evidence="2" type="ORF">GWK09_11580</name>
</gene>
<accession>A0A6P0UEW3</accession>